<dbReference type="Proteomes" id="UP000001058">
    <property type="component" value="Unassembled WGS sequence"/>
</dbReference>
<gene>
    <name evidence="2" type="ORF">VOLCADRAFT_89015</name>
</gene>
<keyword evidence="3" id="KW-1185">Reference proteome</keyword>
<protein>
    <submittedName>
        <fullName evidence="2">Uncharacterized protein</fullName>
    </submittedName>
</protein>
<feature type="region of interest" description="Disordered" evidence="1">
    <location>
        <begin position="92"/>
        <end position="113"/>
    </location>
</feature>
<accession>D8TQK2</accession>
<evidence type="ECO:0000256" key="1">
    <source>
        <dbReference type="SAM" id="MobiDB-lite"/>
    </source>
</evidence>
<sequence>MCAAGTCRPCDCGVVEGLGDHKDTSRSGAGLAAPGAVKELEVDDDNGAVAAAAAAATAPGDLSSREGVLPLLRVGDPELPLTVSATGLMSRWRGRDPDGGLDDGGGGDGGCGRRQRALSIKGWAERRLLKIPLSREEPQRPIGRAVALFWNMDAKIYTWLAVSNQQRRPFGDMSLAVDWRSSRSRKRQQDCCQFWTR</sequence>
<dbReference type="RefSeq" id="XP_002948788.1">
    <property type="nucleotide sequence ID" value="XM_002948742.1"/>
</dbReference>
<dbReference type="GeneID" id="9627355"/>
<dbReference type="AlphaFoldDB" id="D8TQK2"/>
<organism evidence="3">
    <name type="scientific">Volvox carteri f. nagariensis</name>
    <dbReference type="NCBI Taxonomy" id="3068"/>
    <lineage>
        <taxon>Eukaryota</taxon>
        <taxon>Viridiplantae</taxon>
        <taxon>Chlorophyta</taxon>
        <taxon>core chlorophytes</taxon>
        <taxon>Chlorophyceae</taxon>
        <taxon>CS clade</taxon>
        <taxon>Chlamydomonadales</taxon>
        <taxon>Volvocaceae</taxon>
        <taxon>Volvox</taxon>
    </lineage>
</organism>
<reference evidence="2 3" key="1">
    <citation type="journal article" date="2010" name="Science">
        <title>Genomic analysis of organismal complexity in the multicellular green alga Volvox carteri.</title>
        <authorList>
            <person name="Prochnik S.E."/>
            <person name="Umen J."/>
            <person name="Nedelcu A.M."/>
            <person name="Hallmann A."/>
            <person name="Miller S.M."/>
            <person name="Nishii I."/>
            <person name="Ferris P."/>
            <person name="Kuo A."/>
            <person name="Mitros T."/>
            <person name="Fritz-Laylin L.K."/>
            <person name="Hellsten U."/>
            <person name="Chapman J."/>
            <person name="Simakov O."/>
            <person name="Rensing S.A."/>
            <person name="Terry A."/>
            <person name="Pangilinan J."/>
            <person name="Kapitonov V."/>
            <person name="Jurka J."/>
            <person name="Salamov A."/>
            <person name="Shapiro H."/>
            <person name="Schmutz J."/>
            <person name="Grimwood J."/>
            <person name="Lindquist E."/>
            <person name="Lucas S."/>
            <person name="Grigoriev I.V."/>
            <person name="Schmitt R."/>
            <person name="Kirk D."/>
            <person name="Rokhsar D.S."/>
        </authorList>
    </citation>
    <scope>NUCLEOTIDE SEQUENCE [LARGE SCALE GENOMIC DNA]</scope>
    <source>
        <strain evidence="3">f. Nagariensis / Eve</strain>
    </source>
</reference>
<proteinExistence type="predicted"/>
<name>D8TQK2_VOLCA</name>
<dbReference type="KEGG" id="vcn:VOLCADRAFT_89015"/>
<evidence type="ECO:0000313" key="2">
    <source>
        <dbReference type="EMBL" id="EFJ50168.1"/>
    </source>
</evidence>
<feature type="compositionally biased region" description="Gly residues" evidence="1">
    <location>
        <begin position="102"/>
        <end position="112"/>
    </location>
</feature>
<evidence type="ECO:0000313" key="3">
    <source>
        <dbReference type="Proteomes" id="UP000001058"/>
    </source>
</evidence>
<dbReference type="InParanoid" id="D8TQK2"/>
<dbReference type="EMBL" id="GL378332">
    <property type="protein sequence ID" value="EFJ50168.1"/>
    <property type="molecule type" value="Genomic_DNA"/>
</dbReference>